<evidence type="ECO:0000313" key="3">
    <source>
        <dbReference type="EMBL" id="GMI44117.1"/>
    </source>
</evidence>
<protein>
    <recommendedName>
        <fullName evidence="2">BSD domain-containing protein</fullName>
    </recommendedName>
</protein>
<feature type="region of interest" description="Disordered" evidence="1">
    <location>
        <begin position="279"/>
        <end position="302"/>
    </location>
</feature>
<feature type="region of interest" description="Disordered" evidence="1">
    <location>
        <begin position="478"/>
        <end position="528"/>
    </location>
</feature>
<name>A0A9W7GHI6_9STRA</name>
<dbReference type="PROSITE" id="PS50858">
    <property type="entry name" value="BSD"/>
    <property type="match status" value="1"/>
</dbReference>
<feature type="region of interest" description="Disordered" evidence="1">
    <location>
        <begin position="405"/>
        <end position="427"/>
    </location>
</feature>
<keyword evidence="4" id="KW-1185">Reference proteome</keyword>
<dbReference type="InterPro" id="IPR035925">
    <property type="entry name" value="BSD_dom_sf"/>
</dbReference>
<feature type="compositionally biased region" description="Basic and acidic residues" evidence="1">
    <location>
        <begin position="292"/>
        <end position="302"/>
    </location>
</feature>
<dbReference type="PANTHER" id="PTHR16019">
    <property type="entry name" value="SYNAPSE-ASSOCIATED PROTEIN"/>
    <property type="match status" value="1"/>
</dbReference>
<feature type="compositionally biased region" description="Basic and acidic residues" evidence="1">
    <location>
        <begin position="478"/>
        <end position="497"/>
    </location>
</feature>
<feature type="region of interest" description="Disordered" evidence="1">
    <location>
        <begin position="375"/>
        <end position="394"/>
    </location>
</feature>
<dbReference type="GO" id="GO:0005737">
    <property type="term" value="C:cytoplasm"/>
    <property type="evidence" value="ECO:0007669"/>
    <property type="project" value="TreeGrafter"/>
</dbReference>
<accession>A0A9W7GHI6</accession>
<dbReference type="Gene3D" id="1.10.3970.10">
    <property type="entry name" value="BSD domain"/>
    <property type="match status" value="1"/>
</dbReference>
<feature type="compositionally biased region" description="Acidic residues" evidence="1">
    <location>
        <begin position="514"/>
        <end position="528"/>
    </location>
</feature>
<dbReference type="EMBL" id="BRYA01001470">
    <property type="protein sequence ID" value="GMI44117.1"/>
    <property type="molecule type" value="Genomic_DNA"/>
</dbReference>
<dbReference type="Pfam" id="PF03909">
    <property type="entry name" value="BSD"/>
    <property type="match status" value="1"/>
</dbReference>
<dbReference type="AlphaFoldDB" id="A0A9W7GHI6"/>
<evidence type="ECO:0000313" key="4">
    <source>
        <dbReference type="Proteomes" id="UP001165065"/>
    </source>
</evidence>
<organism evidence="3 4">
    <name type="scientific">Triparma columacea</name>
    <dbReference type="NCBI Taxonomy" id="722753"/>
    <lineage>
        <taxon>Eukaryota</taxon>
        <taxon>Sar</taxon>
        <taxon>Stramenopiles</taxon>
        <taxon>Ochrophyta</taxon>
        <taxon>Bolidophyceae</taxon>
        <taxon>Parmales</taxon>
        <taxon>Triparmaceae</taxon>
        <taxon>Triparma</taxon>
    </lineage>
</organism>
<dbReference type="InterPro" id="IPR051494">
    <property type="entry name" value="BSD_domain-containing"/>
</dbReference>
<sequence length="528" mass="58463">MWANLTKDLSSFVSEASSTLTNLDTQLSSAVSGDEVDTSFPRPPPSLPTPSSSSTPLVVDGEILDITSPPVLTESARAASVRSTLMRYDSTFTEPLSPEYDLVTQEELDVYIEEFDANGRTKDIEVLLTDGGDGGVKDAFEEFVPELVPYKEFWTRYFFRLEDCGGASLERNEMIVHRLQQEYDDSLVEGIGNLLSGVGSKLQKVKQTVAKKVNEVAADFDATLSASDDSGVEEALTAKNDEIKRLKSEFAVAIKAKEMEVDDMTKRIVDLQMEVERKEKTSLAAPTPQNDKTTEASDDKPVEDSVIAKAVDNATQELKQRLEVRLENEVKKEAETWEEKIRVLERQLSERGEEGKKIEGENGKMKAEIESLKDELGKMRGEKDGAKEELEKTKGEIEKLKGELENAKEEIEKANSEKGSEGGKDDEEVLRLKEEIKVWQGRAQKCRDDRTLVVNSSKKSEALLNSTISSLQQQVEALESRAREAEEKAEKGEKDSVKSNTSSGVLVGGGVREEGEEDGWGGWGDDDE</sequence>
<dbReference type="InterPro" id="IPR005607">
    <property type="entry name" value="BSD_dom"/>
</dbReference>
<reference evidence="4" key="1">
    <citation type="journal article" date="2023" name="Commun. Biol.">
        <title>Genome analysis of Parmales, the sister group of diatoms, reveals the evolutionary specialization of diatoms from phago-mixotrophs to photoautotrophs.</title>
        <authorList>
            <person name="Ban H."/>
            <person name="Sato S."/>
            <person name="Yoshikawa S."/>
            <person name="Yamada K."/>
            <person name="Nakamura Y."/>
            <person name="Ichinomiya M."/>
            <person name="Sato N."/>
            <person name="Blanc-Mathieu R."/>
            <person name="Endo H."/>
            <person name="Kuwata A."/>
            <person name="Ogata H."/>
        </authorList>
    </citation>
    <scope>NUCLEOTIDE SEQUENCE [LARGE SCALE GENOMIC DNA]</scope>
</reference>
<dbReference type="Gene3D" id="1.10.287.1490">
    <property type="match status" value="1"/>
</dbReference>
<feature type="region of interest" description="Disordered" evidence="1">
    <location>
        <begin position="28"/>
        <end position="55"/>
    </location>
</feature>
<gene>
    <name evidence="3" type="ORF">TrCOL_g3423</name>
</gene>
<dbReference type="Proteomes" id="UP001165065">
    <property type="component" value="Unassembled WGS sequence"/>
</dbReference>
<evidence type="ECO:0000256" key="1">
    <source>
        <dbReference type="SAM" id="MobiDB-lite"/>
    </source>
</evidence>
<feature type="domain" description="BSD" evidence="2">
    <location>
        <begin position="111"/>
        <end position="165"/>
    </location>
</feature>
<dbReference type="PANTHER" id="PTHR16019:SF5">
    <property type="entry name" value="BSD DOMAIN-CONTAINING PROTEIN 1"/>
    <property type="match status" value="1"/>
</dbReference>
<proteinExistence type="predicted"/>
<dbReference type="SUPFAM" id="SSF140383">
    <property type="entry name" value="BSD domain-like"/>
    <property type="match status" value="1"/>
</dbReference>
<dbReference type="OrthoDB" id="72325at2759"/>
<evidence type="ECO:0000259" key="2">
    <source>
        <dbReference type="PROSITE" id="PS50858"/>
    </source>
</evidence>
<comment type="caution">
    <text evidence="3">The sequence shown here is derived from an EMBL/GenBank/DDBJ whole genome shotgun (WGS) entry which is preliminary data.</text>
</comment>